<comment type="similarity">
    <text evidence="1">Belongs to the PPR family. P subfamily.</text>
</comment>
<sequence length="574" mass="63108">SHRLVARVCGILNQHGWGDETVRALAGLNASLNAYQVNEILKQQKEAGVAYNFFIWARKQAGFKHDVHTYTTILGILGRAKSFDVLNNLLDEMIREGCEPNVVTYNRLIHCYGRANDLDSSLKLFNVMQMVGCEPDRVTYCTLIDLQAKAGFHDAAMELYRQMQHAGFRPDTFTYSIIIHCLGKAGKLNAAYKLFCEMTDRGYAPSLVTYNIIIDLHAKAGKFDMALKLYSDLQEVGYAPDRVTYGIIMEVLGNCGHIEDAEQVFEEMERAGWVADNPIFGLMVDMWGKTGNAEKAAQWFNRMLDSGLQPNVPACNSLLSAYLRSSFYDAAGGVLGGMAKWGLYPTLQTYTSLLSSCAACRAAWEYDALFGLMGGTGHPAHPFVCSLLASGGTAGGTMVVGIRCFFDAMQFEELESRRGFADSLIDFLHRAGKAVAAGSVWEVAAEKNLYPNAVREKAPQYWSINLHVMSTGTALVALARTLAMFAEAVVRTGAAPYRIDIITGWGRRSRVPGASLVKQAVEGMLRSLNSPFHLDGLNVGCFVGQGPALAEWLKMVPLDLHQHQQHHQGAAKFA</sequence>
<evidence type="ECO:0000259" key="4">
    <source>
        <dbReference type="PROSITE" id="PS50828"/>
    </source>
</evidence>
<reference evidence="5 6" key="1">
    <citation type="journal article" date="2011" name="Science">
        <title>The Selaginella genome identifies genetic changes associated with the evolution of vascular plants.</title>
        <authorList>
            <person name="Banks J.A."/>
            <person name="Nishiyama T."/>
            <person name="Hasebe M."/>
            <person name="Bowman J.L."/>
            <person name="Gribskov M."/>
            <person name="dePamphilis C."/>
            <person name="Albert V.A."/>
            <person name="Aono N."/>
            <person name="Aoyama T."/>
            <person name="Ambrose B.A."/>
            <person name="Ashton N.W."/>
            <person name="Axtell M.J."/>
            <person name="Barker E."/>
            <person name="Barker M.S."/>
            <person name="Bennetzen J.L."/>
            <person name="Bonawitz N.D."/>
            <person name="Chapple C."/>
            <person name="Cheng C."/>
            <person name="Correa L.G."/>
            <person name="Dacre M."/>
            <person name="DeBarry J."/>
            <person name="Dreyer I."/>
            <person name="Elias M."/>
            <person name="Engstrom E.M."/>
            <person name="Estelle M."/>
            <person name="Feng L."/>
            <person name="Finet C."/>
            <person name="Floyd S.K."/>
            <person name="Frommer W.B."/>
            <person name="Fujita T."/>
            <person name="Gramzow L."/>
            <person name="Gutensohn M."/>
            <person name="Harholt J."/>
            <person name="Hattori M."/>
            <person name="Heyl A."/>
            <person name="Hirai T."/>
            <person name="Hiwatashi Y."/>
            <person name="Ishikawa M."/>
            <person name="Iwata M."/>
            <person name="Karol K.G."/>
            <person name="Koehler B."/>
            <person name="Kolukisaoglu U."/>
            <person name="Kubo M."/>
            <person name="Kurata T."/>
            <person name="Lalonde S."/>
            <person name="Li K."/>
            <person name="Li Y."/>
            <person name="Litt A."/>
            <person name="Lyons E."/>
            <person name="Manning G."/>
            <person name="Maruyama T."/>
            <person name="Michael T.P."/>
            <person name="Mikami K."/>
            <person name="Miyazaki S."/>
            <person name="Morinaga S."/>
            <person name="Murata T."/>
            <person name="Mueller-Roeber B."/>
            <person name="Nelson D.R."/>
            <person name="Obara M."/>
            <person name="Oguri Y."/>
            <person name="Olmstead R.G."/>
            <person name="Onodera N."/>
            <person name="Petersen B.L."/>
            <person name="Pils B."/>
            <person name="Prigge M."/>
            <person name="Rensing S.A."/>
            <person name="Riano-Pachon D.M."/>
            <person name="Roberts A.W."/>
            <person name="Sato Y."/>
            <person name="Scheller H.V."/>
            <person name="Schulz B."/>
            <person name="Schulz C."/>
            <person name="Shakirov E.V."/>
            <person name="Shibagaki N."/>
            <person name="Shinohara N."/>
            <person name="Shippen D.E."/>
            <person name="Soerensen I."/>
            <person name="Sotooka R."/>
            <person name="Sugimoto N."/>
            <person name="Sugita M."/>
            <person name="Sumikawa N."/>
            <person name="Tanurdzic M."/>
            <person name="Theissen G."/>
            <person name="Ulvskov P."/>
            <person name="Wakazuki S."/>
            <person name="Weng J.K."/>
            <person name="Willats W.W."/>
            <person name="Wipf D."/>
            <person name="Wolf P.G."/>
            <person name="Yang L."/>
            <person name="Zimmer A.D."/>
            <person name="Zhu Q."/>
            <person name="Mitros T."/>
            <person name="Hellsten U."/>
            <person name="Loque D."/>
            <person name="Otillar R."/>
            <person name="Salamov A."/>
            <person name="Schmutz J."/>
            <person name="Shapiro H."/>
            <person name="Lindquist E."/>
            <person name="Lucas S."/>
            <person name="Rokhsar D."/>
            <person name="Grigoriev I.V."/>
        </authorList>
    </citation>
    <scope>NUCLEOTIDE SEQUENCE [LARGE SCALE GENOMIC DNA]</scope>
</reference>
<protein>
    <recommendedName>
        <fullName evidence="4">Smr domain-containing protein</fullName>
    </recommendedName>
</protein>
<dbReference type="Pfam" id="PF12854">
    <property type="entry name" value="PPR_1"/>
    <property type="match status" value="1"/>
</dbReference>
<gene>
    <name evidence="5" type="ORF">SELMODRAFT_123132</name>
</gene>
<evidence type="ECO:0000256" key="1">
    <source>
        <dbReference type="ARBA" id="ARBA00007626"/>
    </source>
</evidence>
<dbReference type="SUPFAM" id="SSF81901">
    <property type="entry name" value="HCP-like"/>
    <property type="match status" value="1"/>
</dbReference>
<evidence type="ECO:0000256" key="2">
    <source>
        <dbReference type="ARBA" id="ARBA00022737"/>
    </source>
</evidence>
<feature type="domain" description="Smr" evidence="4">
    <location>
        <begin position="464"/>
        <end position="547"/>
    </location>
</feature>
<feature type="repeat" description="PPR" evidence="3">
    <location>
        <begin position="206"/>
        <end position="240"/>
    </location>
</feature>
<feature type="repeat" description="PPR" evidence="3">
    <location>
        <begin position="101"/>
        <end position="135"/>
    </location>
</feature>
<feature type="repeat" description="PPR" evidence="3">
    <location>
        <begin position="66"/>
        <end position="100"/>
    </location>
</feature>
<dbReference type="SMART" id="SM00463">
    <property type="entry name" value="SMR"/>
    <property type="match status" value="1"/>
</dbReference>
<dbReference type="HOGENOM" id="CLU_015575_1_0_1"/>
<dbReference type="InterPro" id="IPR002885">
    <property type="entry name" value="PPR_rpt"/>
</dbReference>
<proteinExistence type="inferred from homology"/>
<dbReference type="STRING" id="88036.D8SR66"/>
<name>D8SR66_SELML</name>
<dbReference type="InParanoid" id="D8SR66"/>
<dbReference type="PROSITE" id="PS50828">
    <property type="entry name" value="SMR"/>
    <property type="match status" value="1"/>
</dbReference>
<dbReference type="NCBIfam" id="TIGR00756">
    <property type="entry name" value="PPR"/>
    <property type="match status" value="7"/>
</dbReference>
<dbReference type="Pfam" id="PF13041">
    <property type="entry name" value="PPR_2"/>
    <property type="match status" value="2"/>
</dbReference>
<evidence type="ECO:0000256" key="3">
    <source>
        <dbReference type="PROSITE-ProRule" id="PRU00708"/>
    </source>
</evidence>
<evidence type="ECO:0000313" key="5">
    <source>
        <dbReference type="EMBL" id="EFJ13097.1"/>
    </source>
</evidence>
<dbReference type="PANTHER" id="PTHR47447:SF17">
    <property type="entry name" value="OS12G0638900 PROTEIN"/>
    <property type="match status" value="1"/>
</dbReference>
<keyword evidence="6" id="KW-1185">Reference proteome</keyword>
<dbReference type="Gene3D" id="3.30.1370.110">
    <property type="match status" value="1"/>
</dbReference>
<accession>D8SR66</accession>
<feature type="repeat" description="PPR" evidence="3">
    <location>
        <begin position="241"/>
        <end position="275"/>
    </location>
</feature>
<feature type="repeat" description="PPR" evidence="3">
    <location>
        <begin position="136"/>
        <end position="170"/>
    </location>
</feature>
<dbReference type="PANTHER" id="PTHR47447">
    <property type="entry name" value="OS03G0856100 PROTEIN"/>
    <property type="match status" value="1"/>
</dbReference>
<dbReference type="AlphaFoldDB" id="D8SR66"/>
<dbReference type="OMA" id="QFRAINK"/>
<dbReference type="Gene3D" id="1.25.40.10">
    <property type="entry name" value="Tetratricopeptide repeat domain"/>
    <property type="match status" value="3"/>
</dbReference>
<feature type="repeat" description="PPR" evidence="3">
    <location>
        <begin position="311"/>
        <end position="345"/>
    </location>
</feature>
<organism evidence="6">
    <name type="scientific">Selaginella moellendorffii</name>
    <name type="common">Spikemoss</name>
    <dbReference type="NCBI Taxonomy" id="88036"/>
    <lineage>
        <taxon>Eukaryota</taxon>
        <taxon>Viridiplantae</taxon>
        <taxon>Streptophyta</taxon>
        <taxon>Embryophyta</taxon>
        <taxon>Tracheophyta</taxon>
        <taxon>Lycopodiopsida</taxon>
        <taxon>Selaginellales</taxon>
        <taxon>Selaginellaceae</taxon>
        <taxon>Selaginella</taxon>
    </lineage>
</organism>
<feature type="repeat" description="PPR" evidence="3">
    <location>
        <begin position="171"/>
        <end position="205"/>
    </location>
</feature>
<dbReference type="FunCoup" id="D8SR66">
    <property type="interactions" value="1071"/>
</dbReference>
<dbReference type="eggNOG" id="KOG4197">
    <property type="taxonomic scope" value="Eukaryota"/>
</dbReference>
<dbReference type="InterPro" id="IPR011990">
    <property type="entry name" value="TPR-like_helical_dom_sf"/>
</dbReference>
<dbReference type="Gramene" id="EFJ13097">
    <property type="protein sequence ID" value="EFJ13097"/>
    <property type="gene ID" value="SELMODRAFT_123132"/>
</dbReference>
<evidence type="ECO:0000313" key="6">
    <source>
        <dbReference type="Proteomes" id="UP000001514"/>
    </source>
</evidence>
<dbReference type="InterPro" id="IPR036063">
    <property type="entry name" value="Smr_dom_sf"/>
</dbReference>
<dbReference type="Proteomes" id="UP000001514">
    <property type="component" value="Unassembled WGS sequence"/>
</dbReference>
<dbReference type="KEGG" id="smo:SELMODRAFT_123132"/>
<keyword evidence="2" id="KW-0677">Repeat</keyword>
<dbReference type="Pfam" id="PF13812">
    <property type="entry name" value="PPR_3"/>
    <property type="match status" value="1"/>
</dbReference>
<feature type="repeat" description="PPR" evidence="3">
    <location>
        <begin position="276"/>
        <end position="310"/>
    </location>
</feature>
<dbReference type="PROSITE" id="PS51375">
    <property type="entry name" value="PPR"/>
    <property type="match status" value="8"/>
</dbReference>
<dbReference type="InterPro" id="IPR002625">
    <property type="entry name" value="Smr_dom"/>
</dbReference>
<dbReference type="EMBL" id="GL377635">
    <property type="protein sequence ID" value="EFJ13097.1"/>
    <property type="molecule type" value="Genomic_DNA"/>
</dbReference>
<dbReference type="Pfam" id="PF01535">
    <property type="entry name" value="PPR"/>
    <property type="match status" value="1"/>
</dbReference>
<feature type="non-terminal residue" evidence="5">
    <location>
        <position position="1"/>
    </location>
</feature>
<dbReference type="SUPFAM" id="SSF160443">
    <property type="entry name" value="SMR domain-like"/>
    <property type="match status" value="1"/>
</dbReference>